<accession>A0A6J6LIJ3</accession>
<evidence type="ECO:0000313" key="1">
    <source>
        <dbReference type="EMBL" id="CAB4661670.1"/>
    </source>
</evidence>
<proteinExistence type="predicted"/>
<protein>
    <submittedName>
        <fullName evidence="1">Unannotated protein</fullName>
    </submittedName>
</protein>
<dbReference type="EMBL" id="CAEZVV010000219">
    <property type="protein sequence ID" value="CAB4661670.1"/>
    <property type="molecule type" value="Genomic_DNA"/>
</dbReference>
<name>A0A6J6LIJ3_9ZZZZ</name>
<organism evidence="1">
    <name type="scientific">freshwater metagenome</name>
    <dbReference type="NCBI Taxonomy" id="449393"/>
    <lineage>
        <taxon>unclassified sequences</taxon>
        <taxon>metagenomes</taxon>
        <taxon>ecological metagenomes</taxon>
    </lineage>
</organism>
<dbReference type="AlphaFoldDB" id="A0A6J6LIJ3"/>
<gene>
    <name evidence="1" type="ORF">UFOPK2143_01888</name>
</gene>
<reference evidence="1" key="1">
    <citation type="submission" date="2020-05" db="EMBL/GenBank/DDBJ databases">
        <authorList>
            <person name="Chiriac C."/>
            <person name="Salcher M."/>
            <person name="Ghai R."/>
            <person name="Kavagutti S V."/>
        </authorList>
    </citation>
    <scope>NUCLEOTIDE SEQUENCE</scope>
</reference>
<sequence>MSDDLGVARIGGLISKYGRAELRTPKNLVHIRQLHLPVSLSSELRSEVTGPQSAIFHNLLQRTNGFFIERAGLVVDHVLTGKSQIKRLDLGLYELANPVELLLECWIDTEIGHDVFPLSEICSHGRPDSQNQRNAP</sequence>